<keyword evidence="7" id="KW-0675">Receptor</keyword>
<dbReference type="KEGG" id="cel:CELE_C39H7.5"/>
<dbReference type="FunCoup" id="Q18551">
    <property type="interactions" value="40"/>
</dbReference>
<keyword evidence="8" id="KW-1185">Reference proteome</keyword>
<evidence type="ECO:0000256" key="3">
    <source>
        <dbReference type="ARBA" id="ARBA00022989"/>
    </source>
</evidence>
<dbReference type="GeneID" id="183350"/>
<evidence type="ECO:0000256" key="5">
    <source>
        <dbReference type="SAM" id="Phobius"/>
    </source>
</evidence>
<organism evidence="7 8">
    <name type="scientific">Caenorhabditis elegans</name>
    <dbReference type="NCBI Taxonomy" id="6239"/>
    <lineage>
        <taxon>Eukaryota</taxon>
        <taxon>Metazoa</taxon>
        <taxon>Ecdysozoa</taxon>
        <taxon>Nematoda</taxon>
        <taxon>Chromadorea</taxon>
        <taxon>Rhabditida</taxon>
        <taxon>Rhabditina</taxon>
        <taxon>Rhabditomorpha</taxon>
        <taxon>Rhabditoidea</taxon>
        <taxon>Rhabditidae</taxon>
        <taxon>Peloderinae</taxon>
        <taxon>Caenorhabditis</taxon>
    </lineage>
</organism>
<gene>
    <name evidence="7 9" type="primary">srsx-14</name>
    <name evidence="9" type="ORF">C39H7.5</name>
    <name evidence="7" type="ORF">CELE_C39H7.5</name>
</gene>
<dbReference type="CTD" id="183350"/>
<dbReference type="PROSITE" id="PS50262">
    <property type="entry name" value="G_PROTEIN_RECEP_F1_2"/>
    <property type="match status" value="1"/>
</dbReference>
<dbReference type="OrthoDB" id="5869912at2759"/>
<name>Q18551_CAEEL</name>
<dbReference type="InParanoid" id="Q18551"/>
<dbReference type="PANTHER" id="PTHR23360">
    <property type="entry name" value="G-PROTEIN COUPLED RECEPTORS FAMILY 1 PROFILE DOMAIN-CONTAINING PROTEIN-RELATED"/>
    <property type="match status" value="1"/>
</dbReference>
<evidence type="ECO:0000313" key="8">
    <source>
        <dbReference type="Proteomes" id="UP000001940"/>
    </source>
</evidence>
<dbReference type="Pfam" id="PF10320">
    <property type="entry name" value="7TM_GPCR_Srsx"/>
    <property type="match status" value="1"/>
</dbReference>
<dbReference type="Proteomes" id="UP000001940">
    <property type="component" value="Chromosome IV"/>
</dbReference>
<dbReference type="InterPro" id="IPR047130">
    <property type="entry name" value="7TM_GPCR_Srsx_nematod"/>
</dbReference>
<dbReference type="InterPro" id="IPR019424">
    <property type="entry name" value="7TM_GPCR_Srsx"/>
</dbReference>
<dbReference type="PaxDb" id="6239-C39H7.5"/>
<sequence length="330" mass="38482">MISEDTYRIHRIIIYCFVLFLEVFGLFGNINLVVLTIRKKSLRTKYGCILGILATLHTLCLLYELVDMSFSVAASYYYYKIDRQTCFLVIFPYIFLYSMQTGTIWVLSVDLLITILYPIKSRNFHVPVYFVILFLLPVAYGAIFVGFGFMYLVEEALPMCNPPSALHPIVRSYWYYVMTAFSVLTVIFYVSAFALIYFKGRRENTDLRFIERKALNTLKYLILLFLMFRFITITITSIMIAIRIDQEVVEMVQNYNVLAVVVAYSQNAYICYYRSSEYRRLLSEQISKIHPKLGALLPKLSNESSSIVGQRWRNSTVSIGQTKKIKDNRH</sequence>
<evidence type="ECO:0000259" key="6">
    <source>
        <dbReference type="PROSITE" id="PS50262"/>
    </source>
</evidence>
<dbReference type="GO" id="GO:0016020">
    <property type="term" value="C:membrane"/>
    <property type="evidence" value="ECO:0007669"/>
    <property type="project" value="UniProtKB-SubCell"/>
</dbReference>
<feature type="transmembrane region" description="Helical" evidence="5">
    <location>
        <begin position="49"/>
        <end position="78"/>
    </location>
</feature>
<evidence type="ECO:0000313" key="7">
    <source>
        <dbReference type="EMBL" id="CCD62220.1"/>
    </source>
</evidence>
<dbReference type="SMART" id="SM01381">
    <property type="entry name" value="7TM_GPCR_Srsx"/>
    <property type="match status" value="1"/>
</dbReference>
<dbReference type="SUPFAM" id="SSF81321">
    <property type="entry name" value="Family A G protein-coupled receptor-like"/>
    <property type="match status" value="1"/>
</dbReference>
<dbReference type="HOGENOM" id="CLU_074191_0_0_1"/>
<evidence type="ECO:0000256" key="1">
    <source>
        <dbReference type="ARBA" id="ARBA00004370"/>
    </source>
</evidence>
<dbReference type="EMBL" id="BX284604">
    <property type="protein sequence ID" value="CCD62220.1"/>
    <property type="molecule type" value="Genomic_DNA"/>
</dbReference>
<feature type="transmembrane region" description="Helical" evidence="5">
    <location>
        <begin position="12"/>
        <end position="37"/>
    </location>
</feature>
<dbReference type="SMR" id="Q18551"/>
<dbReference type="InterPro" id="IPR017452">
    <property type="entry name" value="GPCR_Rhodpsn_7TM"/>
</dbReference>
<dbReference type="AGR" id="WB:WBGene00016543"/>
<dbReference type="GO" id="GO:0004930">
    <property type="term" value="F:G protein-coupled receptor activity"/>
    <property type="evidence" value="ECO:0007669"/>
    <property type="project" value="InterPro"/>
</dbReference>
<dbReference type="PIR" id="T30150">
    <property type="entry name" value="T30150"/>
</dbReference>
<dbReference type="OMA" id="MWILSLD"/>
<dbReference type="CDD" id="cd00637">
    <property type="entry name" value="7tm_classA_rhodopsin-like"/>
    <property type="match status" value="1"/>
</dbReference>
<accession>Q18551</accession>
<keyword evidence="2 5" id="KW-0812">Transmembrane</keyword>
<dbReference type="PANTHER" id="PTHR23360:SF67">
    <property type="entry name" value="G-PROTEIN COUPLED RECEPTORS FAMILY 1 PROFILE DOMAIN-CONTAINING PROTEIN"/>
    <property type="match status" value="1"/>
</dbReference>
<dbReference type="InterPro" id="IPR000276">
    <property type="entry name" value="GPCR_Rhodpsn"/>
</dbReference>
<dbReference type="PhylomeDB" id="Q18551"/>
<dbReference type="UCSC" id="C39H7.5">
    <property type="organism name" value="c. elegans"/>
</dbReference>
<keyword evidence="4 5" id="KW-0472">Membrane</keyword>
<dbReference type="RefSeq" id="NP_500835.2">
    <property type="nucleotide sequence ID" value="NM_068434.2"/>
</dbReference>
<feature type="transmembrane region" description="Helical" evidence="5">
    <location>
        <begin position="128"/>
        <end position="153"/>
    </location>
</feature>
<dbReference type="WormBase" id="C39H7.5">
    <property type="protein sequence ID" value="CE38156"/>
    <property type="gene ID" value="WBGene00016543"/>
    <property type="gene designation" value="srsx-14"/>
</dbReference>
<evidence type="ECO:0000256" key="2">
    <source>
        <dbReference type="ARBA" id="ARBA00022692"/>
    </source>
</evidence>
<feature type="transmembrane region" description="Helical" evidence="5">
    <location>
        <begin position="90"/>
        <end position="116"/>
    </location>
</feature>
<feature type="domain" description="G-protein coupled receptors family 1 profile" evidence="6">
    <location>
        <begin position="28"/>
        <end position="271"/>
    </location>
</feature>
<feature type="transmembrane region" description="Helical" evidence="5">
    <location>
        <begin position="173"/>
        <end position="198"/>
    </location>
</feature>
<evidence type="ECO:0000256" key="4">
    <source>
        <dbReference type="ARBA" id="ARBA00023136"/>
    </source>
</evidence>
<dbReference type="AlphaFoldDB" id="Q18551"/>
<dbReference type="Gene3D" id="1.20.1070.10">
    <property type="entry name" value="Rhodopsin 7-helix transmembrane proteins"/>
    <property type="match status" value="1"/>
</dbReference>
<dbReference type="eggNOG" id="ENOG502TGQF">
    <property type="taxonomic scope" value="Eukaryota"/>
</dbReference>
<evidence type="ECO:0000313" key="9">
    <source>
        <dbReference type="WormBase" id="C39H7.5"/>
    </source>
</evidence>
<protein>
    <submittedName>
        <fullName evidence="7">G-protein coupled receptors family 1 profile domain-containing protein</fullName>
    </submittedName>
</protein>
<feature type="transmembrane region" description="Helical" evidence="5">
    <location>
        <begin position="218"/>
        <end position="242"/>
    </location>
</feature>
<proteinExistence type="predicted"/>
<reference evidence="7 8" key="1">
    <citation type="journal article" date="1998" name="Science">
        <title>Genome sequence of the nematode C. elegans: a platform for investigating biology.</title>
        <authorList>
            <consortium name="The C. elegans sequencing consortium"/>
            <person name="Sulson J.E."/>
            <person name="Waterston R."/>
        </authorList>
    </citation>
    <scope>NUCLEOTIDE SEQUENCE [LARGE SCALE GENOMIC DNA]</scope>
    <source>
        <strain evidence="7 8">Bristol N2</strain>
    </source>
</reference>
<keyword evidence="3 5" id="KW-1133">Transmembrane helix</keyword>
<comment type="subcellular location">
    <subcellularLocation>
        <location evidence="1">Membrane</location>
    </subcellularLocation>
</comment>
<feature type="transmembrane region" description="Helical" evidence="5">
    <location>
        <begin position="254"/>
        <end position="273"/>
    </location>
</feature>